<dbReference type="Gene3D" id="3.40.50.1580">
    <property type="entry name" value="Nucleoside phosphorylase domain"/>
    <property type="match status" value="1"/>
</dbReference>
<dbReference type="OrthoDB" id="416752at2759"/>
<dbReference type="InterPro" id="IPR000845">
    <property type="entry name" value="Nucleoside_phosphorylase_d"/>
</dbReference>
<proteinExistence type="predicted"/>
<evidence type="ECO:0000259" key="1">
    <source>
        <dbReference type="Pfam" id="PF01048"/>
    </source>
</evidence>
<gene>
    <name evidence="2" type="ORF">H4R20_001781</name>
</gene>
<evidence type="ECO:0000313" key="3">
    <source>
        <dbReference type="Proteomes" id="UP001140094"/>
    </source>
</evidence>
<organism evidence="2 3">
    <name type="scientific">Coemansia guatemalensis</name>
    <dbReference type="NCBI Taxonomy" id="2761395"/>
    <lineage>
        <taxon>Eukaryota</taxon>
        <taxon>Fungi</taxon>
        <taxon>Fungi incertae sedis</taxon>
        <taxon>Zoopagomycota</taxon>
        <taxon>Kickxellomycotina</taxon>
        <taxon>Kickxellomycetes</taxon>
        <taxon>Kickxellales</taxon>
        <taxon>Kickxellaceae</taxon>
        <taxon>Coemansia</taxon>
    </lineage>
</organism>
<accession>A0A9W8HYW4</accession>
<reference evidence="2" key="1">
    <citation type="submission" date="2022-07" db="EMBL/GenBank/DDBJ databases">
        <title>Phylogenomic reconstructions and comparative analyses of Kickxellomycotina fungi.</title>
        <authorList>
            <person name="Reynolds N.K."/>
            <person name="Stajich J.E."/>
            <person name="Barry K."/>
            <person name="Grigoriev I.V."/>
            <person name="Crous P."/>
            <person name="Smith M.E."/>
        </authorList>
    </citation>
    <scope>NUCLEOTIDE SEQUENCE</scope>
    <source>
        <strain evidence="2">NRRL 1565</strain>
    </source>
</reference>
<protein>
    <recommendedName>
        <fullName evidence="1">Nucleoside phosphorylase domain-containing protein</fullName>
    </recommendedName>
</protein>
<dbReference type="CDD" id="cd17769">
    <property type="entry name" value="NP_TgUP-like"/>
    <property type="match status" value="1"/>
</dbReference>
<dbReference type="PANTHER" id="PTHR43691:SF14">
    <property type="entry name" value="URIDINE PHOSPHORYLASE"/>
    <property type="match status" value="1"/>
</dbReference>
<feature type="domain" description="Nucleoside phosphorylase" evidence="1">
    <location>
        <begin position="32"/>
        <end position="231"/>
    </location>
</feature>
<dbReference type="AlphaFoldDB" id="A0A9W8HYW4"/>
<comment type="caution">
    <text evidence="2">The sequence shown here is derived from an EMBL/GenBank/DDBJ whole genome shotgun (WGS) entry which is preliminary data.</text>
</comment>
<dbReference type="GO" id="GO:0004850">
    <property type="term" value="F:uridine phosphorylase activity"/>
    <property type="evidence" value="ECO:0007669"/>
    <property type="project" value="TreeGrafter"/>
</dbReference>
<name>A0A9W8HYW4_9FUNG</name>
<dbReference type="GO" id="GO:0006218">
    <property type="term" value="P:uridine catabolic process"/>
    <property type="evidence" value="ECO:0007669"/>
    <property type="project" value="TreeGrafter"/>
</dbReference>
<sequence>MPNEQMSSADRPISSTGRTYHVEMQAGEVANRIVTVGDPQRARTMAKHLDQILFERTSHRGFLTITGIYRGLPLSIVAIGMGAPMMDFFVREARMVVRGPLTIVRFGSCGSICNATIGDVIAATGAFAITRNFAYFDNAPRVGQPYDLSPAVDADPRLTSALTARLDAALGASHVYRGQVGNADSFYGSQGRPASDFYDANHDLIPRVHRVFPDAVALEMESHMLFHLARSSTGSENAHLPSIRAACALMVYADRSGNVFISPEISKRLSQLSATAVFDALVDDMPSQDGLHPAAGSVWETALSPAQKLS</sequence>
<dbReference type="Proteomes" id="UP001140094">
    <property type="component" value="Unassembled WGS sequence"/>
</dbReference>
<dbReference type="InterPro" id="IPR035994">
    <property type="entry name" value="Nucleoside_phosphorylase_sf"/>
</dbReference>
<dbReference type="PANTHER" id="PTHR43691">
    <property type="entry name" value="URIDINE PHOSPHORYLASE"/>
    <property type="match status" value="1"/>
</dbReference>
<dbReference type="Pfam" id="PF01048">
    <property type="entry name" value="PNP_UDP_1"/>
    <property type="match status" value="1"/>
</dbReference>
<dbReference type="GO" id="GO:0005829">
    <property type="term" value="C:cytosol"/>
    <property type="evidence" value="ECO:0007669"/>
    <property type="project" value="TreeGrafter"/>
</dbReference>
<dbReference type="SUPFAM" id="SSF53167">
    <property type="entry name" value="Purine and uridine phosphorylases"/>
    <property type="match status" value="1"/>
</dbReference>
<keyword evidence="3" id="KW-1185">Reference proteome</keyword>
<evidence type="ECO:0000313" key="2">
    <source>
        <dbReference type="EMBL" id="KAJ2806197.1"/>
    </source>
</evidence>
<dbReference type="EMBL" id="JANBUO010000216">
    <property type="protein sequence ID" value="KAJ2806197.1"/>
    <property type="molecule type" value="Genomic_DNA"/>
</dbReference>